<dbReference type="EMBL" id="OIVN01006139">
    <property type="protein sequence ID" value="SPD26000.1"/>
    <property type="molecule type" value="Genomic_DNA"/>
</dbReference>
<dbReference type="PANTHER" id="PTHR32411">
    <property type="entry name" value="CYSTEINE-RICH REPEAT SECRETORY PROTEIN 38-RELATED"/>
    <property type="match status" value="1"/>
</dbReference>
<reference evidence="7" key="1">
    <citation type="submission" date="2018-02" db="EMBL/GenBank/DDBJ databases">
        <authorList>
            <person name="Cohen D.B."/>
            <person name="Kent A.D."/>
        </authorList>
    </citation>
    <scope>NUCLEOTIDE SEQUENCE</scope>
</reference>
<dbReference type="Gene3D" id="3.30.430.20">
    <property type="entry name" value="Gnk2 domain, C-X8-C-X2-C motif"/>
    <property type="match status" value="2"/>
</dbReference>
<dbReference type="GO" id="GO:0005576">
    <property type="term" value="C:extracellular region"/>
    <property type="evidence" value="ECO:0007669"/>
    <property type="project" value="UniProtKB-SubCell"/>
</dbReference>
<evidence type="ECO:0000256" key="5">
    <source>
        <dbReference type="ARBA" id="ARBA00038515"/>
    </source>
</evidence>
<dbReference type="CDD" id="cd23509">
    <property type="entry name" value="Gnk2-like"/>
    <property type="match status" value="2"/>
</dbReference>
<organism evidence="7">
    <name type="scientific">Fagus sylvatica</name>
    <name type="common">Beechnut</name>
    <dbReference type="NCBI Taxonomy" id="28930"/>
    <lineage>
        <taxon>Eukaryota</taxon>
        <taxon>Viridiplantae</taxon>
        <taxon>Streptophyta</taxon>
        <taxon>Embryophyta</taxon>
        <taxon>Tracheophyta</taxon>
        <taxon>Spermatophyta</taxon>
        <taxon>Magnoliopsida</taxon>
        <taxon>eudicotyledons</taxon>
        <taxon>Gunneridae</taxon>
        <taxon>Pentapetalae</taxon>
        <taxon>rosids</taxon>
        <taxon>fabids</taxon>
        <taxon>Fagales</taxon>
        <taxon>Fagaceae</taxon>
        <taxon>Fagus</taxon>
    </lineage>
</organism>
<evidence type="ECO:0000256" key="1">
    <source>
        <dbReference type="ARBA" id="ARBA00004613"/>
    </source>
</evidence>
<dbReference type="AlphaFoldDB" id="A0A2N9IPB4"/>
<evidence type="ECO:0000259" key="6">
    <source>
        <dbReference type="PROSITE" id="PS51473"/>
    </source>
</evidence>
<evidence type="ECO:0000256" key="2">
    <source>
        <dbReference type="ARBA" id="ARBA00022525"/>
    </source>
</evidence>
<dbReference type="PROSITE" id="PS51473">
    <property type="entry name" value="GNK2"/>
    <property type="match status" value="2"/>
</dbReference>
<comment type="similarity">
    <text evidence="5">Belongs to the cysteine-rich repeat secretory protein family.</text>
</comment>
<evidence type="ECO:0000313" key="7">
    <source>
        <dbReference type="EMBL" id="SPD26000.1"/>
    </source>
</evidence>
<dbReference type="InterPro" id="IPR050581">
    <property type="entry name" value="CRR_secretory_protein"/>
</dbReference>
<feature type="domain" description="Gnk2-homologous" evidence="6">
    <location>
        <begin position="1"/>
        <end position="104"/>
    </location>
</feature>
<dbReference type="InterPro" id="IPR038408">
    <property type="entry name" value="GNK2_sf"/>
</dbReference>
<feature type="domain" description="Gnk2-homologous" evidence="6">
    <location>
        <begin position="110"/>
        <end position="214"/>
    </location>
</feature>
<evidence type="ECO:0000256" key="3">
    <source>
        <dbReference type="ARBA" id="ARBA00022729"/>
    </source>
</evidence>
<dbReference type="PANTHER" id="PTHR32411:SF43">
    <property type="entry name" value="CYSTEINE-RICH REPEAT SECRETORY PROTEIN 38"/>
    <property type="match status" value="1"/>
</dbReference>
<keyword evidence="4" id="KW-0677">Repeat</keyword>
<sequence>MFSVHNSRAFVLLIFAVFALIRSNKSILQFPRLFSFYNGSYTSIYNESYTIIYGLFLCRGDVSSDTCQRCLIVATKDIANWCPSDKSAIIWYEYCMLRYSDVNFFGVLATLPRFFMYNQENNSRPDQTKFDATGLLNILVAGATATHTLFNTSSLAASDGSGQNYGMVQCTRDIDSRPCGECLNNLLTWTCCQSQKGWRMAGPNCNLRYEQYTSSLAPAPAPATATATVTPPGTGKIVEGFAAGKLKVKASFDLWMEILE</sequence>
<evidence type="ECO:0000256" key="4">
    <source>
        <dbReference type="ARBA" id="ARBA00022737"/>
    </source>
</evidence>
<comment type="subcellular location">
    <subcellularLocation>
        <location evidence="1">Secreted</location>
    </subcellularLocation>
</comment>
<protein>
    <recommendedName>
        <fullName evidence="6">Gnk2-homologous domain-containing protein</fullName>
    </recommendedName>
</protein>
<name>A0A2N9IPB4_FAGSY</name>
<accession>A0A2N9IPB4</accession>
<dbReference type="InterPro" id="IPR002902">
    <property type="entry name" value="GNK2"/>
</dbReference>
<keyword evidence="3" id="KW-0732">Signal</keyword>
<proteinExistence type="inferred from homology"/>
<keyword evidence="2" id="KW-0964">Secreted</keyword>
<gene>
    <name evidence="7" type="ORF">FSB_LOCUS53882</name>
</gene>
<dbReference type="Pfam" id="PF01657">
    <property type="entry name" value="Stress-antifung"/>
    <property type="match status" value="2"/>
</dbReference>